<dbReference type="AlphaFoldDB" id="A0A565BAY0"/>
<dbReference type="OrthoDB" id="4062651at2759"/>
<dbReference type="GO" id="GO:0007166">
    <property type="term" value="P:cell surface receptor signaling pathway"/>
    <property type="evidence" value="ECO:0007669"/>
    <property type="project" value="InterPro"/>
</dbReference>
<dbReference type="SUPFAM" id="SSF56112">
    <property type="entry name" value="Protein kinase-like (PK-like)"/>
    <property type="match status" value="1"/>
</dbReference>
<organism evidence="4 5">
    <name type="scientific">Arabis nemorensis</name>
    <dbReference type="NCBI Taxonomy" id="586526"/>
    <lineage>
        <taxon>Eukaryota</taxon>
        <taxon>Viridiplantae</taxon>
        <taxon>Streptophyta</taxon>
        <taxon>Embryophyta</taxon>
        <taxon>Tracheophyta</taxon>
        <taxon>Spermatophyta</taxon>
        <taxon>Magnoliopsida</taxon>
        <taxon>eudicotyledons</taxon>
        <taxon>Gunneridae</taxon>
        <taxon>Pentapetalae</taxon>
        <taxon>rosids</taxon>
        <taxon>malvids</taxon>
        <taxon>Brassicales</taxon>
        <taxon>Brassicaceae</taxon>
        <taxon>Arabideae</taxon>
        <taxon>Arabis</taxon>
    </lineage>
</organism>
<comment type="caution">
    <text evidence="4">The sequence shown here is derived from an EMBL/GenBank/DDBJ whole genome shotgun (WGS) entry which is preliminary data.</text>
</comment>
<feature type="domain" description="Protein kinase" evidence="3">
    <location>
        <begin position="59"/>
        <end position="122"/>
    </location>
</feature>
<dbReference type="GO" id="GO:0005524">
    <property type="term" value="F:ATP binding"/>
    <property type="evidence" value="ECO:0007669"/>
    <property type="project" value="UniProtKB-KW"/>
</dbReference>
<dbReference type="PROSITE" id="PS50011">
    <property type="entry name" value="PROTEIN_KINASE_DOM"/>
    <property type="match status" value="1"/>
</dbReference>
<keyword evidence="2" id="KW-0067">ATP-binding</keyword>
<keyword evidence="5" id="KW-1185">Reference proteome</keyword>
<dbReference type="GO" id="GO:0005886">
    <property type="term" value="C:plasma membrane"/>
    <property type="evidence" value="ECO:0007669"/>
    <property type="project" value="TreeGrafter"/>
</dbReference>
<dbReference type="InterPro" id="IPR000719">
    <property type="entry name" value="Prot_kinase_dom"/>
</dbReference>
<dbReference type="GO" id="GO:0004674">
    <property type="term" value="F:protein serine/threonine kinase activity"/>
    <property type="evidence" value="ECO:0007669"/>
    <property type="project" value="TreeGrafter"/>
</dbReference>
<sequence>MSFANSLSSGRATLTGGWYRFERVPFRGLLLQQLASEQGSVEKTIVFSSKEIEKATESFGLDKVLGHCGQGTMYKGILDDGMLVAVKNSKVVDGDKLEEFVNEVVILSQINHRNIVKILGCC</sequence>
<dbReference type="Proteomes" id="UP000489600">
    <property type="component" value="Unassembled WGS sequence"/>
</dbReference>
<accession>A0A565BAY0</accession>
<dbReference type="EMBL" id="CABITT030000003">
    <property type="protein sequence ID" value="VVA98732.1"/>
    <property type="molecule type" value="Genomic_DNA"/>
</dbReference>
<dbReference type="InterPro" id="IPR011009">
    <property type="entry name" value="Kinase-like_dom_sf"/>
</dbReference>
<dbReference type="Gene3D" id="3.30.200.20">
    <property type="entry name" value="Phosphorylase Kinase, domain 1"/>
    <property type="match status" value="1"/>
</dbReference>
<evidence type="ECO:0000313" key="5">
    <source>
        <dbReference type="Proteomes" id="UP000489600"/>
    </source>
</evidence>
<evidence type="ECO:0000256" key="2">
    <source>
        <dbReference type="ARBA" id="ARBA00022840"/>
    </source>
</evidence>
<proteinExistence type="predicted"/>
<dbReference type="PANTHER" id="PTHR27005">
    <property type="entry name" value="WALL-ASSOCIATED RECEPTOR KINASE-LIKE 21"/>
    <property type="match status" value="1"/>
</dbReference>
<gene>
    <name evidence="4" type="ORF">ANE_LOCUS9177</name>
</gene>
<keyword evidence="1" id="KW-0547">Nucleotide-binding</keyword>
<evidence type="ECO:0000259" key="3">
    <source>
        <dbReference type="PROSITE" id="PS50011"/>
    </source>
</evidence>
<name>A0A565BAY0_9BRAS</name>
<dbReference type="InterPro" id="IPR045274">
    <property type="entry name" value="WAK-like"/>
</dbReference>
<reference evidence="4" key="1">
    <citation type="submission" date="2019-07" db="EMBL/GenBank/DDBJ databases">
        <authorList>
            <person name="Dittberner H."/>
        </authorList>
    </citation>
    <scope>NUCLEOTIDE SEQUENCE [LARGE SCALE GENOMIC DNA]</scope>
</reference>
<dbReference type="PANTHER" id="PTHR27005:SF515">
    <property type="entry name" value="WALL-ASSOCIATED RECEPTOR KINASE-LIKE 10-RELATED"/>
    <property type="match status" value="1"/>
</dbReference>
<dbReference type="Pfam" id="PF07714">
    <property type="entry name" value="PK_Tyr_Ser-Thr"/>
    <property type="match status" value="1"/>
</dbReference>
<protein>
    <recommendedName>
        <fullName evidence="3">Protein kinase domain-containing protein</fullName>
    </recommendedName>
</protein>
<evidence type="ECO:0000256" key="1">
    <source>
        <dbReference type="ARBA" id="ARBA00022741"/>
    </source>
</evidence>
<dbReference type="InterPro" id="IPR001245">
    <property type="entry name" value="Ser-Thr/Tyr_kinase_cat_dom"/>
</dbReference>
<evidence type="ECO:0000313" key="4">
    <source>
        <dbReference type="EMBL" id="VVA98732.1"/>
    </source>
</evidence>